<feature type="compositionally biased region" description="Polar residues" evidence="1">
    <location>
        <begin position="152"/>
        <end position="162"/>
    </location>
</feature>
<protein>
    <submittedName>
        <fullName evidence="3">Uncharacterized protein</fullName>
    </submittedName>
</protein>
<gene>
    <name evidence="3" type="ORF">WT26_05645</name>
</gene>
<evidence type="ECO:0000256" key="2">
    <source>
        <dbReference type="SAM" id="Phobius"/>
    </source>
</evidence>
<evidence type="ECO:0000256" key="1">
    <source>
        <dbReference type="SAM" id="MobiDB-lite"/>
    </source>
</evidence>
<feature type="region of interest" description="Disordered" evidence="1">
    <location>
        <begin position="147"/>
        <end position="205"/>
    </location>
</feature>
<name>A0A1B4PNS6_BURCE</name>
<reference evidence="3 4" key="1">
    <citation type="submission" date="2015-12" db="EMBL/GenBank/DDBJ databases">
        <title>Diversity of Burkholderia near neighbor genomes.</title>
        <authorList>
            <person name="Sahl J."/>
            <person name="Wagner D."/>
            <person name="Keim P."/>
        </authorList>
    </citation>
    <scope>NUCLEOTIDE SEQUENCE [LARGE SCALE GENOMIC DNA]</scope>
    <source>
        <strain evidence="3 4">MSMB1184WGS</strain>
    </source>
</reference>
<keyword evidence="2" id="KW-0812">Transmembrane</keyword>
<accession>A0A1B4PNS6</accession>
<organism evidence="3 4">
    <name type="scientific">Burkholderia cepacia</name>
    <name type="common">Pseudomonas cepacia</name>
    <dbReference type="NCBI Taxonomy" id="292"/>
    <lineage>
        <taxon>Bacteria</taxon>
        <taxon>Pseudomonadati</taxon>
        <taxon>Pseudomonadota</taxon>
        <taxon>Betaproteobacteria</taxon>
        <taxon>Burkholderiales</taxon>
        <taxon>Burkholderiaceae</taxon>
        <taxon>Burkholderia</taxon>
        <taxon>Burkholderia cepacia complex</taxon>
    </lineage>
</organism>
<dbReference type="EMBL" id="CP013443">
    <property type="protein sequence ID" value="AOK15548.1"/>
    <property type="molecule type" value="Genomic_DNA"/>
</dbReference>
<evidence type="ECO:0000313" key="4">
    <source>
        <dbReference type="Proteomes" id="UP000094776"/>
    </source>
</evidence>
<feature type="compositionally biased region" description="Low complexity" evidence="1">
    <location>
        <begin position="163"/>
        <end position="183"/>
    </location>
</feature>
<keyword evidence="2" id="KW-0472">Membrane</keyword>
<dbReference type="RefSeq" id="WP_069269842.1">
    <property type="nucleotide sequence ID" value="NZ_CP013443.1"/>
</dbReference>
<evidence type="ECO:0000313" key="3">
    <source>
        <dbReference type="EMBL" id="AOK15548.1"/>
    </source>
</evidence>
<sequence length="500" mass="54335">MGKKPLVKHDVHIDLPGEPVCVASHTDTTITLRKHRDVVFDVKLHAGSTYTVTTTHPDQPNGRFYDAKRKLNVAKTTFKDGEPCHLWVGRNFEGSLILKQGEKELGRYAISKMDCTKGCTEDPKDKPAPMLIVMHDNQVLAKDLRSLGEGPQDSQHLASSLPSSVQGAGQSGHSGSSVGVRSGNATQVASAPVPLSEAKATRSRDGMPTVHAFKIKQTTGSTVPPELVEFFASGADTYTWDPLSTISRNFLIAQIAGGLGYSWDAFGPNGPLKGLWNRVFSIHRNSNGEFTMFFQTSRKERDLLGFLLTTYRAHSRDVRVMTLVGGAGSLSASSRATWEAGKASVNVRTMTGKALGLTIVMDTVAWWKDFQTIKSDGTRKKDFANLLVTIGIDVFQMWATTLVSTAFLSAMFTTAAATAAGAVTAPVWAIAIGAVVIMWAVGYLVAAPFNQKDKADKTFGDNFAEWLRKTGELLEKKLPRDYPDTYSKSTWPVFPMGATP</sequence>
<feature type="transmembrane region" description="Helical" evidence="2">
    <location>
        <begin position="427"/>
        <end position="447"/>
    </location>
</feature>
<dbReference type="AlphaFoldDB" id="A0A1B4PNS6"/>
<proteinExistence type="predicted"/>
<feature type="transmembrane region" description="Helical" evidence="2">
    <location>
        <begin position="383"/>
        <end position="407"/>
    </location>
</feature>
<dbReference type="Proteomes" id="UP000094776">
    <property type="component" value="Chromosome 1"/>
</dbReference>
<keyword evidence="2" id="KW-1133">Transmembrane helix</keyword>